<name>A0A1A9WWJ7_9MUSC</name>
<keyword evidence="7" id="KW-0175">Coiled coil</keyword>
<dbReference type="PANTHER" id="PTHR12855">
    <property type="entry name" value="DNA METHYLTRANSFERASE 1-ASSOCIATED PROTEIN 1 FAMILY MEMBER"/>
    <property type="match status" value="1"/>
</dbReference>
<dbReference type="InterPro" id="IPR032563">
    <property type="entry name" value="DAMP1_SANT-like"/>
</dbReference>
<keyword evidence="5" id="KW-0539">Nucleus</keyword>
<reference evidence="10" key="2">
    <citation type="submission" date="2020-05" db="UniProtKB">
        <authorList>
            <consortium name="EnsemblMetazoa"/>
        </authorList>
    </citation>
    <scope>IDENTIFICATION</scope>
    <source>
        <strain evidence="10">IAEA</strain>
    </source>
</reference>
<keyword evidence="4" id="KW-0804">Transcription</keyword>
<dbReference type="GO" id="GO:0006338">
    <property type="term" value="P:chromatin remodeling"/>
    <property type="evidence" value="ECO:0007669"/>
    <property type="project" value="InterPro"/>
</dbReference>
<dbReference type="GO" id="GO:0035267">
    <property type="term" value="C:NuA4 histone acetyltransferase complex"/>
    <property type="evidence" value="ECO:0007669"/>
    <property type="project" value="InterPro"/>
</dbReference>
<keyword evidence="2" id="KW-0156">Chromatin regulator</keyword>
<proteinExistence type="predicted"/>
<dbReference type="Pfam" id="PF16282">
    <property type="entry name" value="SANT_DAMP1_like"/>
    <property type="match status" value="1"/>
</dbReference>
<evidence type="ECO:0000256" key="2">
    <source>
        <dbReference type="ARBA" id="ARBA00022853"/>
    </source>
</evidence>
<feature type="domain" description="DNA methyltransferase 1-associated 1" evidence="8">
    <location>
        <begin position="242"/>
        <end position="416"/>
    </location>
</feature>
<dbReference type="VEuPathDB" id="VectorBase:GBRI035041"/>
<dbReference type="PANTHER" id="PTHR12855:SF10">
    <property type="entry name" value="DNA METHYLTRANSFERASE 1-ASSOCIATED PROTEIN 1"/>
    <property type="match status" value="1"/>
</dbReference>
<evidence type="ECO:0000259" key="9">
    <source>
        <dbReference type="Pfam" id="PF16282"/>
    </source>
</evidence>
<dbReference type="Proteomes" id="UP000091820">
    <property type="component" value="Unassembled WGS sequence"/>
</dbReference>
<dbReference type="FunFam" id="1.10.10.60:FF:000087">
    <property type="entry name" value="DNA methyltransferase 1-associated protein 1"/>
    <property type="match status" value="1"/>
</dbReference>
<evidence type="ECO:0000256" key="7">
    <source>
        <dbReference type="SAM" id="Coils"/>
    </source>
</evidence>
<reference evidence="11" key="1">
    <citation type="submission" date="2014-03" db="EMBL/GenBank/DDBJ databases">
        <authorList>
            <person name="Aksoy S."/>
            <person name="Warren W."/>
            <person name="Wilson R.K."/>
        </authorList>
    </citation>
    <scope>NUCLEOTIDE SEQUENCE [LARGE SCALE GENOMIC DNA]</scope>
    <source>
        <strain evidence="11">IAEA</strain>
    </source>
</reference>
<evidence type="ECO:0000256" key="4">
    <source>
        <dbReference type="ARBA" id="ARBA00023163"/>
    </source>
</evidence>
<dbReference type="InterPro" id="IPR008468">
    <property type="entry name" value="DMAP1"/>
</dbReference>
<evidence type="ECO:0000256" key="3">
    <source>
        <dbReference type="ARBA" id="ARBA00023015"/>
    </source>
</evidence>
<dbReference type="GO" id="GO:0006281">
    <property type="term" value="P:DNA repair"/>
    <property type="evidence" value="ECO:0007669"/>
    <property type="project" value="InterPro"/>
</dbReference>
<dbReference type="InterPro" id="IPR027109">
    <property type="entry name" value="Swc4/Dmap1"/>
</dbReference>
<evidence type="ECO:0000313" key="11">
    <source>
        <dbReference type="Proteomes" id="UP000091820"/>
    </source>
</evidence>
<dbReference type="EnsemblMetazoa" id="GBRI035041-RA">
    <property type="protein sequence ID" value="GBRI035041-PA"/>
    <property type="gene ID" value="GBRI035041"/>
</dbReference>
<dbReference type="GO" id="GO:0000122">
    <property type="term" value="P:negative regulation of transcription by RNA polymerase II"/>
    <property type="evidence" value="ECO:0007669"/>
    <property type="project" value="TreeGrafter"/>
</dbReference>
<comment type="subcellular location">
    <subcellularLocation>
        <location evidence="1">Nucleus</location>
    </subcellularLocation>
</comment>
<evidence type="ECO:0000313" key="10">
    <source>
        <dbReference type="EnsemblMetazoa" id="GBRI035041-PA"/>
    </source>
</evidence>
<dbReference type="Pfam" id="PF05499">
    <property type="entry name" value="DMAP1"/>
    <property type="match status" value="1"/>
</dbReference>
<keyword evidence="11" id="KW-1185">Reference proteome</keyword>
<evidence type="ECO:0000259" key="8">
    <source>
        <dbReference type="Pfam" id="PF05499"/>
    </source>
</evidence>
<dbReference type="GO" id="GO:0003714">
    <property type="term" value="F:transcription corepressor activity"/>
    <property type="evidence" value="ECO:0007669"/>
    <property type="project" value="TreeGrafter"/>
</dbReference>
<dbReference type="AlphaFoldDB" id="A0A1A9WWJ7"/>
<evidence type="ECO:0000256" key="5">
    <source>
        <dbReference type="ARBA" id="ARBA00023242"/>
    </source>
</evidence>
<accession>A0A1A9WWJ7</accession>
<keyword evidence="3" id="KW-0805">Transcription regulation</keyword>
<dbReference type="STRING" id="37001.A0A1A9WWJ7"/>
<feature type="coiled-coil region" evidence="7">
    <location>
        <begin position="219"/>
        <end position="277"/>
    </location>
</feature>
<evidence type="ECO:0000256" key="6">
    <source>
        <dbReference type="ARBA" id="ARBA00067416"/>
    </source>
</evidence>
<protein>
    <recommendedName>
        <fullName evidence="6">DNA methyltransferase 1-associated protein 1</fullName>
    </recommendedName>
</protein>
<dbReference type="Gene3D" id="1.10.10.60">
    <property type="entry name" value="Homeodomain-like"/>
    <property type="match status" value="1"/>
</dbReference>
<dbReference type="GO" id="GO:0000812">
    <property type="term" value="C:Swr1 complex"/>
    <property type="evidence" value="ECO:0007669"/>
    <property type="project" value="TreeGrafter"/>
</dbReference>
<organism evidence="10 11">
    <name type="scientific">Glossina brevipalpis</name>
    <dbReference type="NCBI Taxonomy" id="37001"/>
    <lineage>
        <taxon>Eukaryota</taxon>
        <taxon>Metazoa</taxon>
        <taxon>Ecdysozoa</taxon>
        <taxon>Arthropoda</taxon>
        <taxon>Hexapoda</taxon>
        <taxon>Insecta</taxon>
        <taxon>Pterygota</taxon>
        <taxon>Neoptera</taxon>
        <taxon>Endopterygota</taxon>
        <taxon>Diptera</taxon>
        <taxon>Brachycera</taxon>
        <taxon>Muscomorpha</taxon>
        <taxon>Hippoboscoidea</taxon>
        <taxon>Glossinidae</taxon>
        <taxon>Glossina</taxon>
    </lineage>
</organism>
<sequence length="443" mass="51048">MTADVRDILDIERPMTPEISRESFLVTKKRNFERTKGPSKRPEGMHREVFALLYNDNKDAPPLLPTDTALGIGSGYKQVKARLGMKKVRKWEWAPFTNLARTDGAVFHHWRRLSDEPKEYPFAKFNKHLQMPEYTLAEYNAHLQTNPQKWTKEQTDHLFDLAKRFDLRFIIMADRWDRTQYGIKTVEDLKERYYEIVGLLSKSKAGTAGNDKKPFVFDIEHERRRKEQLKKLFERTSQQVKEEQNLLNELRKIEARKKERERKTQDLQKLISQADQQGDVAANAQSARKYEKKLHKKKLHHQPRPSKVDSVVNAIEIGGSGIKFADLRGSGVSLRSQKMKLPANIGQRKVKALEQAIQEFKVDPSPPPTEEICNAFNDLRSDMVLLCELRTALSTCVYELESLKHQYEAACPGKSLNIPASLMQSSQFKTEPTEANAANNSTV</sequence>
<evidence type="ECO:0000256" key="1">
    <source>
        <dbReference type="ARBA" id="ARBA00004123"/>
    </source>
</evidence>
<feature type="domain" description="DAMP1 SANT/Myb-like" evidence="9">
    <location>
        <begin position="120"/>
        <end position="198"/>
    </location>
</feature>